<dbReference type="RefSeq" id="WP_133037344.1">
    <property type="nucleotide sequence ID" value="NZ_SLWF01000001.1"/>
</dbReference>
<feature type="compositionally biased region" description="Polar residues" evidence="1">
    <location>
        <begin position="103"/>
        <end position="126"/>
    </location>
</feature>
<keyword evidence="3" id="KW-1185">Reference proteome</keyword>
<comment type="caution">
    <text evidence="2">The sequence shown here is derived from an EMBL/GenBank/DDBJ whole genome shotgun (WGS) entry which is preliminary data.</text>
</comment>
<gene>
    <name evidence="2" type="ORF">EDC91_10170</name>
</gene>
<accession>A0A4R2FKJ6</accession>
<feature type="region of interest" description="Disordered" evidence="1">
    <location>
        <begin position="98"/>
        <end position="128"/>
    </location>
</feature>
<proteinExistence type="predicted"/>
<evidence type="ECO:0000313" key="2">
    <source>
        <dbReference type="EMBL" id="TCN90600.1"/>
    </source>
</evidence>
<reference evidence="2 3" key="1">
    <citation type="submission" date="2019-03" db="EMBL/GenBank/DDBJ databases">
        <title>Freshwater and sediment microbial communities from various areas in North America, analyzing microbe dynamics in response to fracking.</title>
        <authorList>
            <person name="Lamendella R."/>
        </authorList>
    </citation>
    <scope>NUCLEOTIDE SEQUENCE [LARGE SCALE GENOMIC DNA]</scope>
    <source>
        <strain evidence="2 3">74A</strain>
    </source>
</reference>
<evidence type="ECO:0000256" key="1">
    <source>
        <dbReference type="SAM" id="MobiDB-lite"/>
    </source>
</evidence>
<dbReference type="Proteomes" id="UP000294832">
    <property type="component" value="Unassembled WGS sequence"/>
</dbReference>
<dbReference type="OrthoDB" id="5769175at2"/>
<organism evidence="2 3">
    <name type="scientific">Shewanella fodinae</name>
    <dbReference type="NCBI Taxonomy" id="552357"/>
    <lineage>
        <taxon>Bacteria</taxon>
        <taxon>Pseudomonadati</taxon>
        <taxon>Pseudomonadota</taxon>
        <taxon>Gammaproteobacteria</taxon>
        <taxon>Alteromonadales</taxon>
        <taxon>Shewanellaceae</taxon>
        <taxon>Shewanella</taxon>
    </lineage>
</organism>
<sequence>MNISSFIPSWFDSTPSSSSATTAAKVNDSVDLSTGLDSMFGQVIENALDKVSGGVTTASASTSNDSLSLLGEGLADGLLTSFYQSKISNSLTQVFNPMDAAGTPSTTTQAVPSDSTGSAAHASDSNGEGLLQPFTNGQQFSFGDILDVVNPLQHIPLINYYYRDLTGDEIGFVPQVVGSSIYGGALGAVSSLAELGVSSLLGESPVKYALNTVTGSTGS</sequence>
<dbReference type="AlphaFoldDB" id="A0A4R2FKJ6"/>
<name>A0A4R2FKJ6_9GAMM</name>
<dbReference type="EMBL" id="SLWF01000001">
    <property type="protein sequence ID" value="TCN90600.1"/>
    <property type="molecule type" value="Genomic_DNA"/>
</dbReference>
<protein>
    <submittedName>
        <fullName evidence="2">Uncharacterized protein</fullName>
    </submittedName>
</protein>
<evidence type="ECO:0000313" key="3">
    <source>
        <dbReference type="Proteomes" id="UP000294832"/>
    </source>
</evidence>